<keyword evidence="3" id="KW-1185">Reference proteome</keyword>
<reference evidence="2 3" key="1">
    <citation type="submission" date="2017-07" db="EMBL/GenBank/DDBJ databases">
        <authorList>
            <person name="Talla V."/>
            <person name="Backstrom N."/>
        </authorList>
    </citation>
    <scope>NUCLEOTIDE SEQUENCE [LARGE SCALE GENOMIC DNA]</scope>
</reference>
<evidence type="ECO:0000313" key="3">
    <source>
        <dbReference type="Proteomes" id="UP000324832"/>
    </source>
</evidence>
<organism evidence="2 3">
    <name type="scientific">Leptidea sinapis</name>
    <dbReference type="NCBI Taxonomy" id="189913"/>
    <lineage>
        <taxon>Eukaryota</taxon>
        <taxon>Metazoa</taxon>
        <taxon>Ecdysozoa</taxon>
        <taxon>Arthropoda</taxon>
        <taxon>Hexapoda</taxon>
        <taxon>Insecta</taxon>
        <taxon>Pterygota</taxon>
        <taxon>Neoptera</taxon>
        <taxon>Endopterygota</taxon>
        <taxon>Lepidoptera</taxon>
        <taxon>Glossata</taxon>
        <taxon>Ditrysia</taxon>
        <taxon>Papilionoidea</taxon>
        <taxon>Pieridae</taxon>
        <taxon>Dismorphiinae</taxon>
        <taxon>Leptidea</taxon>
    </lineage>
</organism>
<dbReference type="EMBL" id="FZQP02002626">
    <property type="protein sequence ID" value="VVC96247.1"/>
    <property type="molecule type" value="Genomic_DNA"/>
</dbReference>
<evidence type="ECO:0000256" key="1">
    <source>
        <dbReference type="SAM" id="MobiDB-lite"/>
    </source>
</evidence>
<proteinExistence type="predicted"/>
<protein>
    <submittedName>
        <fullName evidence="2">Uncharacterized protein</fullName>
    </submittedName>
</protein>
<sequence length="74" mass="8374">MNVAKRARQNRNSPITTVTTRRQGDPSTEVAHFPICHVPAHDDRFGTHCILVGYTGRSRIKCLKCKVHLIRCFG</sequence>
<dbReference type="Proteomes" id="UP000324832">
    <property type="component" value="Unassembled WGS sequence"/>
</dbReference>
<feature type="compositionally biased region" description="Polar residues" evidence="1">
    <location>
        <begin position="10"/>
        <end position="21"/>
    </location>
</feature>
<dbReference type="AlphaFoldDB" id="A0A5E4QFI8"/>
<accession>A0A5E4QFI8</accession>
<feature type="region of interest" description="Disordered" evidence="1">
    <location>
        <begin position="1"/>
        <end position="27"/>
    </location>
</feature>
<gene>
    <name evidence="2" type="ORF">LSINAPIS_LOCUS7788</name>
</gene>
<name>A0A5E4QFI8_9NEOP</name>
<evidence type="ECO:0000313" key="2">
    <source>
        <dbReference type="EMBL" id="VVC96247.1"/>
    </source>
</evidence>